<dbReference type="InterPro" id="IPR002509">
    <property type="entry name" value="NODB_dom"/>
</dbReference>
<dbReference type="Pfam" id="PF01522">
    <property type="entry name" value="Polysacc_deac_1"/>
    <property type="match status" value="1"/>
</dbReference>
<evidence type="ECO:0000259" key="1">
    <source>
        <dbReference type="PROSITE" id="PS51677"/>
    </source>
</evidence>
<proteinExistence type="predicted"/>
<dbReference type="AlphaFoldDB" id="A0A381YW94"/>
<reference evidence="2" key="1">
    <citation type="submission" date="2018-05" db="EMBL/GenBank/DDBJ databases">
        <authorList>
            <person name="Lanie J.A."/>
            <person name="Ng W.-L."/>
            <person name="Kazmierczak K.M."/>
            <person name="Andrzejewski T.M."/>
            <person name="Davidsen T.M."/>
            <person name="Wayne K.J."/>
            <person name="Tettelin H."/>
            <person name="Glass J.I."/>
            <person name="Rusch D."/>
            <person name="Podicherti R."/>
            <person name="Tsui H.-C.T."/>
            <person name="Winkler M.E."/>
        </authorList>
    </citation>
    <scope>NUCLEOTIDE SEQUENCE</scope>
</reference>
<gene>
    <name evidence="2" type="ORF">METZ01_LOCUS133766</name>
</gene>
<evidence type="ECO:0000313" key="2">
    <source>
        <dbReference type="EMBL" id="SVA80912.1"/>
    </source>
</evidence>
<name>A0A381YW94_9ZZZZ</name>
<dbReference type="Gene3D" id="3.20.20.370">
    <property type="entry name" value="Glycoside hydrolase/deacetylase"/>
    <property type="match status" value="1"/>
</dbReference>
<dbReference type="GO" id="GO:0005975">
    <property type="term" value="P:carbohydrate metabolic process"/>
    <property type="evidence" value="ECO:0007669"/>
    <property type="project" value="InterPro"/>
</dbReference>
<dbReference type="PROSITE" id="PS51677">
    <property type="entry name" value="NODB"/>
    <property type="match status" value="1"/>
</dbReference>
<accession>A0A381YW94</accession>
<dbReference type="InterPro" id="IPR011330">
    <property type="entry name" value="Glyco_hydro/deAcase_b/a-brl"/>
</dbReference>
<dbReference type="PANTHER" id="PTHR43123">
    <property type="entry name" value="POLYSACCHARIDE DEACETYLASE-RELATED"/>
    <property type="match status" value="1"/>
</dbReference>
<organism evidence="2">
    <name type="scientific">marine metagenome</name>
    <dbReference type="NCBI Taxonomy" id="408172"/>
    <lineage>
        <taxon>unclassified sequences</taxon>
        <taxon>metagenomes</taxon>
        <taxon>ecological metagenomes</taxon>
    </lineage>
</organism>
<dbReference type="SUPFAM" id="SSF88713">
    <property type="entry name" value="Glycoside hydrolase/deacetylase"/>
    <property type="match status" value="1"/>
</dbReference>
<dbReference type="EMBL" id="UINC01019145">
    <property type="protein sequence ID" value="SVA80912.1"/>
    <property type="molecule type" value="Genomic_DNA"/>
</dbReference>
<sequence length="223" mass="25908">MSILDDFSVSASFFCCALALERNPEVGREIIRRGHEVVGHGYRWEEYYLMDIESEREAIQRTIESLERTTGVKPVGWYTRYAPSENTRNLIASSGEFIYDSNSYGDDIPYYEMVEGEPWLVVPYSLEVNDTRFWRGGMNRPSDFLETLTNTFDLLYEEGLENPKIMNIGLHCRIAGRPSRASVLKQFLAYVGDKPNVWFARRDEIAKWWLKNYPADQQQSTSN</sequence>
<feature type="domain" description="NodB homology" evidence="1">
    <location>
        <begin position="1"/>
        <end position="200"/>
    </location>
</feature>
<dbReference type="PANTHER" id="PTHR43123:SF1">
    <property type="entry name" value="POLYSACCHARIDE DEACETYLASE-RELATED"/>
    <property type="match status" value="1"/>
</dbReference>
<dbReference type="GO" id="GO:0016810">
    <property type="term" value="F:hydrolase activity, acting on carbon-nitrogen (but not peptide) bonds"/>
    <property type="evidence" value="ECO:0007669"/>
    <property type="project" value="InterPro"/>
</dbReference>
<protein>
    <recommendedName>
        <fullName evidence="1">NodB homology domain-containing protein</fullName>
    </recommendedName>
</protein>